<gene>
    <name evidence="3" type="ORF">Pcinc_010709</name>
</gene>
<name>A0AAE1KX50_PETCI</name>
<organism evidence="3 4">
    <name type="scientific">Petrolisthes cinctipes</name>
    <name type="common">Flat porcelain crab</name>
    <dbReference type="NCBI Taxonomy" id="88211"/>
    <lineage>
        <taxon>Eukaryota</taxon>
        <taxon>Metazoa</taxon>
        <taxon>Ecdysozoa</taxon>
        <taxon>Arthropoda</taxon>
        <taxon>Crustacea</taxon>
        <taxon>Multicrustacea</taxon>
        <taxon>Malacostraca</taxon>
        <taxon>Eumalacostraca</taxon>
        <taxon>Eucarida</taxon>
        <taxon>Decapoda</taxon>
        <taxon>Pleocyemata</taxon>
        <taxon>Anomura</taxon>
        <taxon>Galatheoidea</taxon>
        <taxon>Porcellanidae</taxon>
        <taxon>Petrolisthes</taxon>
    </lineage>
</organism>
<dbReference type="AlphaFoldDB" id="A0AAE1KX50"/>
<evidence type="ECO:0000259" key="2">
    <source>
        <dbReference type="PROSITE" id="PS50966"/>
    </source>
</evidence>
<evidence type="ECO:0000313" key="4">
    <source>
        <dbReference type="Proteomes" id="UP001286313"/>
    </source>
</evidence>
<dbReference type="EMBL" id="JAWQEG010000831">
    <property type="protein sequence ID" value="KAK3885055.1"/>
    <property type="molecule type" value="Genomic_DNA"/>
</dbReference>
<sequence>MGFTRSQATRIHQQKLNFNLTDLANHGINPSPRSSAWIRGVWLTENHGHLSGESMFSAIQKYENNNEATRIEFEVDDGGNFAIVLVWRWLCDANHGVKKEERQQLIQVMKQLVYAKSSVDFENYWLQYCKSSVSQQNDKYTRSKAYNTCQLVMLMNEVYNSYIQHRLLDVALGRTNIKSSKATKSQIKEIVQVNDFLFEVQSESKEEKYFVDMEVGICDCPVGQTGAICKHQTACADKYMLHLPQEFKNIPASRQWLVGIALGRKPPLDFFTELQESTVEMVGSSVVAGEEVGSSVLTGEEVGSSVLIGEEASSSALATNTDNRLCPAVHSDDDFVEVPPRASKYSMVVQQASETKLNEFICFIQEIIKDYGDGETDVALERAMKTRLCKPELDFVSSNSLLQTPVTVTEV</sequence>
<dbReference type="InterPro" id="IPR007527">
    <property type="entry name" value="Znf_SWIM"/>
</dbReference>
<accession>A0AAE1KX50</accession>
<keyword evidence="1" id="KW-0863">Zinc-finger</keyword>
<proteinExistence type="predicted"/>
<keyword evidence="1" id="KW-0862">Zinc</keyword>
<comment type="caution">
    <text evidence="3">The sequence shown here is derived from an EMBL/GenBank/DDBJ whole genome shotgun (WGS) entry which is preliminary data.</text>
</comment>
<dbReference type="PROSITE" id="PS50966">
    <property type="entry name" value="ZF_SWIM"/>
    <property type="match status" value="1"/>
</dbReference>
<keyword evidence="4" id="KW-1185">Reference proteome</keyword>
<dbReference type="GO" id="GO:0008270">
    <property type="term" value="F:zinc ion binding"/>
    <property type="evidence" value="ECO:0007669"/>
    <property type="project" value="UniProtKB-KW"/>
</dbReference>
<evidence type="ECO:0000256" key="1">
    <source>
        <dbReference type="PROSITE-ProRule" id="PRU00325"/>
    </source>
</evidence>
<protein>
    <recommendedName>
        <fullName evidence="2">SWIM-type domain-containing protein</fullName>
    </recommendedName>
</protein>
<dbReference type="Proteomes" id="UP001286313">
    <property type="component" value="Unassembled WGS sequence"/>
</dbReference>
<reference evidence="3" key="1">
    <citation type="submission" date="2023-10" db="EMBL/GenBank/DDBJ databases">
        <title>Genome assemblies of two species of porcelain crab, Petrolisthes cinctipes and Petrolisthes manimaculis (Anomura: Porcellanidae).</title>
        <authorList>
            <person name="Angst P."/>
        </authorList>
    </citation>
    <scope>NUCLEOTIDE SEQUENCE</scope>
    <source>
        <strain evidence="3">PB745_01</strain>
        <tissue evidence="3">Gill</tissue>
    </source>
</reference>
<evidence type="ECO:0000313" key="3">
    <source>
        <dbReference type="EMBL" id="KAK3885055.1"/>
    </source>
</evidence>
<dbReference type="PANTHER" id="PTHR35385:SF2">
    <property type="entry name" value="PROTEIN B, PUTATIVE-RELATED"/>
    <property type="match status" value="1"/>
</dbReference>
<keyword evidence="1" id="KW-0479">Metal-binding</keyword>
<feature type="domain" description="SWIM-type" evidence="2">
    <location>
        <begin position="209"/>
        <end position="240"/>
    </location>
</feature>
<dbReference type="PANTHER" id="PTHR35385">
    <property type="entry name" value="PROTEIN B, PUTATIVE-RELATED-RELATED"/>
    <property type="match status" value="1"/>
</dbReference>